<reference evidence="1 2" key="1">
    <citation type="submission" date="2022-09" db="EMBL/GenBank/DDBJ databases">
        <authorList>
            <person name="Palmer J.M."/>
        </authorList>
    </citation>
    <scope>NUCLEOTIDE SEQUENCE [LARGE SCALE GENOMIC DNA]</scope>
    <source>
        <strain evidence="1 2">DSM 7382</strain>
    </source>
</reference>
<dbReference type="Pfam" id="PF11901">
    <property type="entry name" value="DM9"/>
    <property type="match status" value="1"/>
</dbReference>
<organism evidence="1 2">
    <name type="scientific">Cerrena zonata</name>
    <dbReference type="NCBI Taxonomy" id="2478898"/>
    <lineage>
        <taxon>Eukaryota</taxon>
        <taxon>Fungi</taxon>
        <taxon>Dikarya</taxon>
        <taxon>Basidiomycota</taxon>
        <taxon>Agaricomycotina</taxon>
        <taxon>Agaricomycetes</taxon>
        <taxon>Polyporales</taxon>
        <taxon>Cerrenaceae</taxon>
        <taxon>Cerrena</taxon>
    </lineage>
</organism>
<evidence type="ECO:0000313" key="2">
    <source>
        <dbReference type="Proteomes" id="UP001385951"/>
    </source>
</evidence>
<dbReference type="AlphaFoldDB" id="A0AAW0FJD0"/>
<comment type="caution">
    <text evidence="1">The sequence shown here is derived from an EMBL/GenBank/DDBJ whole genome shotgun (WGS) entry which is preliminary data.</text>
</comment>
<dbReference type="EMBL" id="JASBNA010000046">
    <property type="protein sequence ID" value="KAK7680861.1"/>
    <property type="molecule type" value="Genomic_DNA"/>
</dbReference>
<evidence type="ECO:0008006" key="3">
    <source>
        <dbReference type="Google" id="ProtNLM"/>
    </source>
</evidence>
<evidence type="ECO:0000313" key="1">
    <source>
        <dbReference type="EMBL" id="KAK7680861.1"/>
    </source>
</evidence>
<dbReference type="Proteomes" id="UP001385951">
    <property type="component" value="Unassembled WGS sequence"/>
</dbReference>
<accession>A0AAW0FJD0</accession>
<proteinExistence type="predicted"/>
<name>A0AAW0FJD0_9APHY</name>
<keyword evidence="2" id="KW-1185">Reference proteome</keyword>
<gene>
    <name evidence="1" type="ORF">QCA50_016171</name>
</gene>
<protein>
    <recommendedName>
        <fullName evidence="3">Heterokaryon incompatibility domain-containing protein</fullName>
    </recommendedName>
</protein>
<dbReference type="InterPro" id="IPR006616">
    <property type="entry name" value="DM9_repeat"/>
</dbReference>
<sequence length="449" mass="50487">MDSKDKAWQINRMCGVYRLSQLCIVFPGGLQRLVGLDEETPWITRMWTLQEAVTPAKCVVLYSAAADHTSQAPRDSDATFLQVPSHGKPLISVTSVYYSPLTDLLPRTMSKKTGEIRLFGHVSNGYTLLLRDALDCQGQDATTYEQRYQRYLAMWRSAVSRSSDRPQDLLLSTMGLFDISLGVGQQRSSESIMTAFVNEFRKQGILDVRVIAFRDAVRRAEAFITAQWRTLIEEFDHSFPLLENGITPTSDYELPLSHAGPPVLHDSLGREVFLGSTLLITGAEHSLHPSRIVASSSTSFSCIMTYGGKEIVHNGRWELKPFDSEKMEWISTSHGRSPEGRVPVDGGYEKDVQYMRQRSLYYALASVKNQQGIEEQFIGKTGIHLGGCCFGKDGKENFIRENYMILCWKIGKKNTEFTMSSDAKQDDVLFWSRPNLPLVSGLPVITADR</sequence>